<dbReference type="AlphaFoldDB" id="A0A8S4QQX3"/>
<keyword evidence="2" id="KW-1185">Reference proteome</keyword>
<sequence>MLLGNVIKHSSYFPRLVSVLGRPEPSVVRMATGTAPRWVTPASRAHSRSLAGCPGRQVLQGVMLGSQGMLRIGAIHGYSVLNDKTVDHRNRLGNRLIVPKIQPLPFINKERFAARPCVSLP</sequence>
<organism evidence="1 2">
    <name type="scientific">Pararge aegeria aegeria</name>
    <dbReference type="NCBI Taxonomy" id="348720"/>
    <lineage>
        <taxon>Eukaryota</taxon>
        <taxon>Metazoa</taxon>
        <taxon>Ecdysozoa</taxon>
        <taxon>Arthropoda</taxon>
        <taxon>Hexapoda</taxon>
        <taxon>Insecta</taxon>
        <taxon>Pterygota</taxon>
        <taxon>Neoptera</taxon>
        <taxon>Endopterygota</taxon>
        <taxon>Lepidoptera</taxon>
        <taxon>Glossata</taxon>
        <taxon>Ditrysia</taxon>
        <taxon>Papilionoidea</taxon>
        <taxon>Nymphalidae</taxon>
        <taxon>Satyrinae</taxon>
        <taxon>Satyrini</taxon>
        <taxon>Parargina</taxon>
        <taxon>Pararge</taxon>
    </lineage>
</organism>
<name>A0A8S4QQX3_9NEOP</name>
<accession>A0A8S4QQX3</accession>
<protein>
    <submittedName>
        <fullName evidence="1">Jg21613 protein</fullName>
    </submittedName>
</protein>
<proteinExistence type="predicted"/>
<dbReference type="EMBL" id="CAKXAJ010017599">
    <property type="protein sequence ID" value="CAH2216959.1"/>
    <property type="molecule type" value="Genomic_DNA"/>
</dbReference>
<comment type="caution">
    <text evidence="1">The sequence shown here is derived from an EMBL/GenBank/DDBJ whole genome shotgun (WGS) entry which is preliminary data.</text>
</comment>
<evidence type="ECO:0000313" key="2">
    <source>
        <dbReference type="Proteomes" id="UP000838756"/>
    </source>
</evidence>
<reference evidence="1" key="1">
    <citation type="submission" date="2022-03" db="EMBL/GenBank/DDBJ databases">
        <authorList>
            <person name="Lindestad O."/>
        </authorList>
    </citation>
    <scope>NUCLEOTIDE SEQUENCE</scope>
</reference>
<gene>
    <name evidence="1" type="primary">jg21613</name>
    <name evidence="1" type="ORF">PAEG_LOCUS4907</name>
</gene>
<dbReference type="OrthoDB" id="2984333at2759"/>
<dbReference type="Proteomes" id="UP000838756">
    <property type="component" value="Unassembled WGS sequence"/>
</dbReference>
<evidence type="ECO:0000313" key="1">
    <source>
        <dbReference type="EMBL" id="CAH2216959.1"/>
    </source>
</evidence>